<protein>
    <submittedName>
        <fullName evidence="1">Uncharacterized protein</fullName>
    </submittedName>
</protein>
<evidence type="ECO:0000313" key="2">
    <source>
        <dbReference type="Proteomes" id="UP000814033"/>
    </source>
</evidence>
<accession>A0ACB8RK39</accession>
<comment type="caution">
    <text evidence="1">The sequence shown here is derived from an EMBL/GenBank/DDBJ whole genome shotgun (WGS) entry which is preliminary data.</text>
</comment>
<reference evidence="1" key="1">
    <citation type="submission" date="2021-02" db="EMBL/GenBank/DDBJ databases">
        <authorList>
            <consortium name="DOE Joint Genome Institute"/>
            <person name="Ahrendt S."/>
            <person name="Looney B.P."/>
            <person name="Miyauchi S."/>
            <person name="Morin E."/>
            <person name="Drula E."/>
            <person name="Courty P.E."/>
            <person name="Chicoki N."/>
            <person name="Fauchery L."/>
            <person name="Kohler A."/>
            <person name="Kuo A."/>
            <person name="Labutti K."/>
            <person name="Pangilinan J."/>
            <person name="Lipzen A."/>
            <person name="Riley R."/>
            <person name="Andreopoulos W."/>
            <person name="He G."/>
            <person name="Johnson J."/>
            <person name="Barry K.W."/>
            <person name="Grigoriev I.V."/>
            <person name="Nagy L."/>
            <person name="Hibbett D."/>
            <person name="Henrissat B."/>
            <person name="Matheny P.B."/>
            <person name="Labbe J."/>
            <person name="Martin F."/>
        </authorList>
    </citation>
    <scope>NUCLEOTIDE SEQUENCE</scope>
    <source>
        <strain evidence="1">FP105234-sp</strain>
    </source>
</reference>
<dbReference type="Proteomes" id="UP000814033">
    <property type="component" value="Unassembled WGS sequence"/>
</dbReference>
<reference evidence="1" key="2">
    <citation type="journal article" date="2022" name="New Phytol.">
        <title>Evolutionary transition to the ectomycorrhizal habit in the genomes of a hyperdiverse lineage of mushroom-forming fungi.</title>
        <authorList>
            <person name="Looney B."/>
            <person name="Miyauchi S."/>
            <person name="Morin E."/>
            <person name="Drula E."/>
            <person name="Courty P.E."/>
            <person name="Kohler A."/>
            <person name="Kuo A."/>
            <person name="LaButti K."/>
            <person name="Pangilinan J."/>
            <person name="Lipzen A."/>
            <person name="Riley R."/>
            <person name="Andreopoulos W."/>
            <person name="He G."/>
            <person name="Johnson J."/>
            <person name="Nolan M."/>
            <person name="Tritt A."/>
            <person name="Barry K.W."/>
            <person name="Grigoriev I.V."/>
            <person name="Nagy L.G."/>
            <person name="Hibbett D."/>
            <person name="Henrissat B."/>
            <person name="Matheny P.B."/>
            <person name="Labbe J."/>
            <person name="Martin F.M."/>
        </authorList>
    </citation>
    <scope>NUCLEOTIDE SEQUENCE</scope>
    <source>
        <strain evidence="1">FP105234-sp</strain>
    </source>
</reference>
<evidence type="ECO:0000313" key="1">
    <source>
        <dbReference type="EMBL" id="KAI0044503.1"/>
    </source>
</evidence>
<gene>
    <name evidence="1" type="ORF">FA95DRAFT_255013</name>
</gene>
<name>A0ACB8RK39_9AGAM</name>
<proteinExistence type="predicted"/>
<dbReference type="EMBL" id="MU275981">
    <property type="protein sequence ID" value="KAI0044503.1"/>
    <property type="molecule type" value="Genomic_DNA"/>
</dbReference>
<keyword evidence="2" id="KW-1185">Reference proteome</keyword>
<sequence>MSASADCAGRVARTFLFRPPPDHSHRSGCSYKHEQGSNPSVAPLILIITSTSLPQRFIYQHNMVTKTVKLGSTGEVVAKTAHGLMMMTGAPCTRTTTMVSVSHAHRARKDGPAVVHRTALHTTALRRTRQAPVYAPSDPSRQTWAPMGQTPLRNTCHVSRTNAAIPLPTYPTLDHLHWRTLAPTASDPPPRPRQLPPPPLPSQPPRQ</sequence>
<organism evidence="1 2">
    <name type="scientific">Auriscalpium vulgare</name>
    <dbReference type="NCBI Taxonomy" id="40419"/>
    <lineage>
        <taxon>Eukaryota</taxon>
        <taxon>Fungi</taxon>
        <taxon>Dikarya</taxon>
        <taxon>Basidiomycota</taxon>
        <taxon>Agaricomycotina</taxon>
        <taxon>Agaricomycetes</taxon>
        <taxon>Russulales</taxon>
        <taxon>Auriscalpiaceae</taxon>
        <taxon>Auriscalpium</taxon>
    </lineage>
</organism>